<organism evidence="11 12">
    <name type="scientific">Colletotrichum orchidophilum</name>
    <dbReference type="NCBI Taxonomy" id="1209926"/>
    <lineage>
        <taxon>Eukaryota</taxon>
        <taxon>Fungi</taxon>
        <taxon>Dikarya</taxon>
        <taxon>Ascomycota</taxon>
        <taxon>Pezizomycotina</taxon>
        <taxon>Sordariomycetes</taxon>
        <taxon>Hypocreomycetidae</taxon>
        <taxon>Glomerellales</taxon>
        <taxon>Glomerellaceae</taxon>
        <taxon>Colletotrichum</taxon>
    </lineage>
</organism>
<dbReference type="CDD" id="cd07489">
    <property type="entry name" value="Peptidases_S8_5"/>
    <property type="match status" value="1"/>
</dbReference>
<keyword evidence="5 7" id="KW-0720">Serine protease</keyword>
<dbReference type="OrthoDB" id="10256524at2759"/>
<feature type="signal peptide" evidence="8">
    <location>
        <begin position="1"/>
        <end position="23"/>
    </location>
</feature>
<dbReference type="InterPro" id="IPR034187">
    <property type="entry name" value="Peptidases_S8_5"/>
</dbReference>
<dbReference type="InterPro" id="IPR023828">
    <property type="entry name" value="Peptidase_S8_Ser-AS"/>
</dbReference>
<gene>
    <name evidence="11" type="ORF">CORC01_05317</name>
</gene>
<feature type="chain" id="PRO_5009602747" evidence="8">
    <location>
        <begin position="24"/>
        <end position="907"/>
    </location>
</feature>
<keyword evidence="12" id="KW-1185">Reference proteome</keyword>
<evidence type="ECO:0000256" key="3">
    <source>
        <dbReference type="ARBA" id="ARBA00022729"/>
    </source>
</evidence>
<evidence type="ECO:0000256" key="1">
    <source>
        <dbReference type="ARBA" id="ARBA00011073"/>
    </source>
</evidence>
<evidence type="ECO:0000256" key="6">
    <source>
        <dbReference type="PIRSR" id="PIRSR615500-1"/>
    </source>
</evidence>
<dbReference type="PROSITE" id="PS51892">
    <property type="entry name" value="SUBTILASE"/>
    <property type="match status" value="1"/>
</dbReference>
<evidence type="ECO:0000313" key="12">
    <source>
        <dbReference type="Proteomes" id="UP000176998"/>
    </source>
</evidence>
<proteinExistence type="inferred from homology"/>
<dbReference type="PANTHER" id="PTHR43806:SF66">
    <property type="entry name" value="SERIN ENDOPEPTIDASE"/>
    <property type="match status" value="1"/>
</dbReference>
<dbReference type="PANTHER" id="PTHR43806">
    <property type="entry name" value="PEPTIDASE S8"/>
    <property type="match status" value="1"/>
</dbReference>
<dbReference type="InterPro" id="IPR022398">
    <property type="entry name" value="Peptidase_S8_His-AS"/>
</dbReference>
<dbReference type="PROSITE" id="PS00138">
    <property type="entry name" value="SUBTILASE_SER"/>
    <property type="match status" value="1"/>
</dbReference>
<dbReference type="InterPro" id="IPR050131">
    <property type="entry name" value="Peptidase_S8_subtilisin-like"/>
</dbReference>
<dbReference type="InterPro" id="IPR000209">
    <property type="entry name" value="Peptidase_S8/S53_dom"/>
</dbReference>
<dbReference type="Gene3D" id="3.50.30.30">
    <property type="match status" value="1"/>
</dbReference>
<comment type="caution">
    <text evidence="11">The sequence shown here is derived from an EMBL/GenBank/DDBJ whole genome shotgun (WGS) entry which is preliminary data.</text>
</comment>
<dbReference type="AlphaFoldDB" id="A0A1G4BD45"/>
<dbReference type="Gene3D" id="2.60.40.1710">
    <property type="entry name" value="Subtilisin-like superfamily"/>
    <property type="match status" value="1"/>
</dbReference>
<dbReference type="GO" id="GO:0004252">
    <property type="term" value="F:serine-type endopeptidase activity"/>
    <property type="evidence" value="ECO:0007669"/>
    <property type="project" value="UniProtKB-UniRule"/>
</dbReference>
<dbReference type="EMBL" id="MJBS01000037">
    <property type="protein sequence ID" value="OHE99276.1"/>
    <property type="molecule type" value="Genomic_DNA"/>
</dbReference>
<dbReference type="GO" id="GO:0006508">
    <property type="term" value="P:proteolysis"/>
    <property type="evidence" value="ECO:0007669"/>
    <property type="project" value="UniProtKB-KW"/>
</dbReference>
<evidence type="ECO:0000313" key="11">
    <source>
        <dbReference type="EMBL" id="OHE99276.1"/>
    </source>
</evidence>
<evidence type="ECO:0000256" key="7">
    <source>
        <dbReference type="PROSITE-ProRule" id="PRU01240"/>
    </source>
</evidence>
<dbReference type="Pfam" id="PF06280">
    <property type="entry name" value="fn3_5"/>
    <property type="match status" value="1"/>
</dbReference>
<feature type="domain" description="Peptidase S8/S53" evidence="9">
    <location>
        <begin position="174"/>
        <end position="597"/>
    </location>
</feature>
<comment type="similarity">
    <text evidence="1 7">Belongs to the peptidase S8 family.</text>
</comment>
<evidence type="ECO:0000256" key="4">
    <source>
        <dbReference type="ARBA" id="ARBA00022801"/>
    </source>
</evidence>
<dbReference type="InterPro" id="IPR036852">
    <property type="entry name" value="Peptidase_S8/S53_dom_sf"/>
</dbReference>
<dbReference type="SUPFAM" id="SSF52743">
    <property type="entry name" value="Subtilisin-like"/>
    <property type="match status" value="1"/>
</dbReference>
<evidence type="ECO:0000259" key="10">
    <source>
        <dbReference type="Pfam" id="PF06280"/>
    </source>
</evidence>
<dbReference type="PRINTS" id="PR00723">
    <property type="entry name" value="SUBTILISIN"/>
</dbReference>
<dbReference type="GeneID" id="34558470"/>
<sequence>MLSKTFTALALAVLISLLLGVNGDDGPESSATKLTNDVDQQEPFKIVPGAFIVEWANDFNASVNLYQDLAFNVERRLDFNYRLFKGASFRIVNTTHDAAADIAKQIEARPDVKGIWPVRTVRMPTPEPVSTGRNATADGHHFISSLKRRRNGTDNFTPHVMTQVDKLRAEGFTGKGIRLGIVDSGVDYTHPALGGCFGEGCLVSYGWDLTGDNYFPPESPLPDPDPYDDCVGHGTHVAGIIAAQTNEMGFTGAAPDVTLGMYRAWGCNGLSTNDILLDGFNRAFEDGSDIISCSAGQYTGWANDPWAIAASRIVAQGVPVIVSPGNSGRSGLFLPSSPATGVDVTAVGSVENTITPLLLERGSYTVENSTQDQDFGLLSGGPKFTENISLPLWAVSNDTASPNDACVALPDSTPDLSGKIVLLRVADTSACYSSSQAQNIAAKGGKYLLFYSQRNSSIDVVYAYEDGIAGVGTVTPAQGAHWITSLSRGQSVNIDLTASYMAGIRYESVMNEVAGDLMSLTSAWGPTWEVVSKPQFTAPGGNILSTWPLNMGGYSILSGTSMSTPLVAAIFALVGQARGTLDPIELRNVISATSTSRSWFDGTNVYSIPAPVAQQGSGVVQAYSAAHAKTLLSTSQISFNDTDNFVDTHTFSIRNLGTEELVYKLDHVKAATVYTFAAGSRSASQFPNPTVEDWAELTFSASEIKVPASRSAEVTFSVTPPQNVNATQLPVYSGFITIVANNGESHKIPYLGVAGSMKDVPVFLEGPEYGTFLGYANNPTPPNTTFTIPRPATTPPPGSTNYPSMIASLLFGTQLARADVVALTETSLPTAEHFHIKSIGQLQGFPEPWVVRRNYRPGFTGVLADGTVVPEGTYKIVFSGLRVFGDITKKEDWDFAETVPFNIEYLE</sequence>
<dbReference type="InterPro" id="IPR015500">
    <property type="entry name" value="Peptidase_S8_subtilisin-rel"/>
</dbReference>
<evidence type="ECO:0000259" key="9">
    <source>
        <dbReference type="Pfam" id="PF00082"/>
    </source>
</evidence>
<keyword evidence="2 7" id="KW-0645">Protease</keyword>
<evidence type="ECO:0000256" key="2">
    <source>
        <dbReference type="ARBA" id="ARBA00022670"/>
    </source>
</evidence>
<keyword evidence="3 8" id="KW-0732">Signal</keyword>
<dbReference type="Pfam" id="PF00082">
    <property type="entry name" value="Peptidase_S8"/>
    <property type="match status" value="1"/>
</dbReference>
<dbReference type="Gene3D" id="3.40.50.200">
    <property type="entry name" value="Peptidase S8/S53 domain"/>
    <property type="match status" value="1"/>
</dbReference>
<feature type="domain" description="C5a peptidase/Subtilisin-like protease SBT2-like Fn3-like" evidence="10">
    <location>
        <begin position="637"/>
        <end position="751"/>
    </location>
</feature>
<reference evidence="11 12" key="1">
    <citation type="submission" date="2016-09" db="EMBL/GenBank/DDBJ databases">
        <authorList>
            <person name="Capua I."/>
            <person name="De Benedictis P."/>
            <person name="Joannis T."/>
            <person name="Lombin L.H."/>
            <person name="Cattoli G."/>
        </authorList>
    </citation>
    <scope>NUCLEOTIDE SEQUENCE [LARGE SCALE GENOMIC DNA]</scope>
    <source>
        <strain evidence="11 12">IMI 309357</strain>
    </source>
</reference>
<feature type="active site" description="Charge relay system" evidence="6 7">
    <location>
        <position position="561"/>
    </location>
</feature>
<feature type="active site" description="Charge relay system" evidence="6 7">
    <location>
        <position position="233"/>
    </location>
</feature>
<dbReference type="STRING" id="1209926.A0A1G4BD45"/>
<dbReference type="InterPro" id="IPR010435">
    <property type="entry name" value="C5a/SBT2-like_Fn3"/>
</dbReference>
<keyword evidence="4 7" id="KW-0378">Hydrolase</keyword>
<evidence type="ECO:0000256" key="8">
    <source>
        <dbReference type="SAM" id="SignalP"/>
    </source>
</evidence>
<accession>A0A1G4BD45</accession>
<dbReference type="PROSITE" id="PS00137">
    <property type="entry name" value="SUBTILASE_HIS"/>
    <property type="match status" value="1"/>
</dbReference>
<name>A0A1G4BD45_9PEZI</name>
<feature type="active site" description="Charge relay system" evidence="6 7">
    <location>
        <position position="183"/>
    </location>
</feature>
<protein>
    <submittedName>
        <fullName evidence="11">Peptidase</fullName>
    </submittedName>
</protein>
<evidence type="ECO:0000256" key="5">
    <source>
        <dbReference type="ARBA" id="ARBA00022825"/>
    </source>
</evidence>
<dbReference type="GO" id="GO:0016020">
    <property type="term" value="C:membrane"/>
    <property type="evidence" value="ECO:0007669"/>
    <property type="project" value="InterPro"/>
</dbReference>
<dbReference type="RefSeq" id="XP_022476425.1">
    <property type="nucleotide sequence ID" value="XM_022616960.1"/>
</dbReference>
<dbReference type="Proteomes" id="UP000176998">
    <property type="component" value="Unassembled WGS sequence"/>
</dbReference>